<evidence type="ECO:0008006" key="4">
    <source>
        <dbReference type="Google" id="ProtNLM"/>
    </source>
</evidence>
<feature type="chain" id="PRO_5047197241" description="T9SS C-terminal target domain-containing protein" evidence="1">
    <location>
        <begin position="19"/>
        <end position="151"/>
    </location>
</feature>
<proteinExistence type="predicted"/>
<evidence type="ECO:0000313" key="2">
    <source>
        <dbReference type="EMBL" id="KAB1228566.1"/>
    </source>
</evidence>
<feature type="signal peptide" evidence="1">
    <location>
        <begin position="1"/>
        <end position="18"/>
    </location>
</feature>
<accession>A0A5N4BJG0</accession>
<keyword evidence="1" id="KW-0732">Signal</keyword>
<organism evidence="2 3">
    <name type="scientific">Chryseobacterium viscerum</name>
    <dbReference type="NCBI Taxonomy" id="1037377"/>
    <lineage>
        <taxon>Bacteria</taxon>
        <taxon>Pseudomonadati</taxon>
        <taxon>Bacteroidota</taxon>
        <taxon>Flavobacteriia</taxon>
        <taxon>Flavobacteriales</taxon>
        <taxon>Weeksellaceae</taxon>
        <taxon>Chryseobacterium group</taxon>
        <taxon>Chryseobacterium</taxon>
    </lineage>
</organism>
<dbReference type="Proteomes" id="UP000326384">
    <property type="component" value="Unassembled WGS sequence"/>
</dbReference>
<dbReference type="EMBL" id="VTPV01000020">
    <property type="protein sequence ID" value="KAB1228566.1"/>
    <property type="molecule type" value="Genomic_DNA"/>
</dbReference>
<protein>
    <recommendedName>
        <fullName evidence="4">T9SS C-terminal target domain-containing protein</fullName>
    </recommendedName>
</protein>
<comment type="caution">
    <text evidence="2">The sequence shown here is derived from an EMBL/GenBank/DDBJ whole genome shotgun (WGS) entry which is preliminary data.</text>
</comment>
<evidence type="ECO:0000313" key="3">
    <source>
        <dbReference type="Proteomes" id="UP000326384"/>
    </source>
</evidence>
<keyword evidence="3" id="KW-1185">Reference proteome</keyword>
<feature type="non-terminal residue" evidence="2">
    <location>
        <position position="151"/>
    </location>
</feature>
<evidence type="ECO:0000256" key="1">
    <source>
        <dbReference type="SAM" id="SignalP"/>
    </source>
</evidence>
<sequence length="151" mass="15891">MKKVIFIAGTLAAQLSFAQLYTSGSIVNQTSTPTSNNIGIGVHDPHSNLEVGDQNGGKITISTAGWSGTSVSPKYPMLEFAGYSNSPKARIIATEETGDIHGAKFSILVNDNLNATSMAERLSILHNGNVGLGRTEPKEKLDVFGNILTGS</sequence>
<name>A0A5N4BJG0_9FLAO</name>
<gene>
    <name evidence="2" type="ORF">F8D52_22255</name>
</gene>
<reference evidence="2 3" key="1">
    <citation type="journal article" date="2019" name="Stand. Genomic Sci.">
        <title>Draft Whole-Genome Sequence of a Novel Chryseobacterium viscerum Strain Isolated from Fresh Water at Dripping Springs, New Mexico.</title>
        <authorList>
            <person name="Kyndt J.A."/>
            <person name="Moore T.C."/>
        </authorList>
    </citation>
    <scope>NUCLEOTIDE SEQUENCE [LARGE SCALE GENOMIC DNA]</scope>
    <source>
        <strain evidence="2 3">DPS</strain>
    </source>
</reference>